<keyword evidence="3 4" id="KW-0413">Isomerase</keyword>
<protein>
    <recommendedName>
        <fullName evidence="4">Putative glucose-6-phosphate 1-epimerase</fullName>
        <ecNumber evidence="4">5.1.3.15</ecNumber>
    </recommendedName>
</protein>
<gene>
    <name evidence="7" type="ORF">LR394_16710</name>
</gene>
<dbReference type="Pfam" id="PF01263">
    <property type="entry name" value="Aldose_epim"/>
    <property type="match status" value="1"/>
</dbReference>
<dbReference type="Proteomes" id="UP001138997">
    <property type="component" value="Unassembled WGS sequence"/>
</dbReference>
<dbReference type="PANTHER" id="PTHR11122">
    <property type="entry name" value="APOSPORY-ASSOCIATED PROTEIN C-RELATED"/>
    <property type="match status" value="1"/>
</dbReference>
<evidence type="ECO:0000313" key="7">
    <source>
        <dbReference type="EMBL" id="MCD5312551.1"/>
    </source>
</evidence>
<dbReference type="EC" id="5.1.3.15" evidence="4"/>
<dbReference type="InterPro" id="IPR025532">
    <property type="entry name" value="G6P_1-epimerase"/>
</dbReference>
<feature type="active site" evidence="5">
    <location>
        <position position="245"/>
    </location>
</feature>
<dbReference type="Gene3D" id="2.70.98.10">
    <property type="match status" value="1"/>
</dbReference>
<comment type="caution">
    <text evidence="7">The sequence shown here is derived from an EMBL/GenBank/DDBJ whole genome shotgun (WGS) entry which is preliminary data.</text>
</comment>
<evidence type="ECO:0000256" key="6">
    <source>
        <dbReference type="SAM" id="MobiDB-lite"/>
    </source>
</evidence>
<evidence type="ECO:0000256" key="2">
    <source>
        <dbReference type="ARBA" id="ARBA00005866"/>
    </source>
</evidence>
<dbReference type="RefSeq" id="WP_231442891.1">
    <property type="nucleotide sequence ID" value="NZ_JAJOMB010000008.1"/>
</dbReference>
<accession>A0A9X1SUL1</accession>
<keyword evidence="8" id="KW-1185">Reference proteome</keyword>
<proteinExistence type="inferred from homology"/>
<dbReference type="InterPro" id="IPR008183">
    <property type="entry name" value="Aldose_1/G6P_1-epimerase"/>
</dbReference>
<dbReference type="InterPro" id="IPR014718">
    <property type="entry name" value="GH-type_carb-bd"/>
</dbReference>
<name>A0A9X1SUL1_9ACTN</name>
<reference evidence="7" key="1">
    <citation type="submission" date="2021-11" db="EMBL/GenBank/DDBJ databases">
        <title>Streptomyces corallinus and Kineosporia corallina sp. nov., two new coral-derived marine actinobacteria.</title>
        <authorList>
            <person name="Buangrab K."/>
            <person name="Sutthacheep M."/>
            <person name="Yeemin T."/>
            <person name="Harunari E."/>
            <person name="Igarashi Y."/>
            <person name="Sripreechasak P."/>
            <person name="Kanchanasin P."/>
            <person name="Tanasupawat S."/>
            <person name="Phongsopitanun W."/>
        </authorList>
    </citation>
    <scope>NUCLEOTIDE SEQUENCE</scope>
    <source>
        <strain evidence="7">JCM 31032</strain>
    </source>
</reference>
<evidence type="ECO:0000256" key="5">
    <source>
        <dbReference type="PIRSR" id="PIRSR016020-1"/>
    </source>
</evidence>
<comment type="catalytic activity">
    <reaction evidence="1">
        <text>alpha-D-glucose 6-phosphate = beta-D-glucose 6-phosphate</text>
        <dbReference type="Rhea" id="RHEA:16249"/>
        <dbReference type="ChEBI" id="CHEBI:58225"/>
        <dbReference type="ChEBI" id="CHEBI:58247"/>
        <dbReference type="EC" id="5.1.3.15"/>
    </reaction>
</comment>
<dbReference type="InterPro" id="IPR011013">
    <property type="entry name" value="Gal_mutarotase_sf_dom"/>
</dbReference>
<feature type="region of interest" description="Disordered" evidence="6">
    <location>
        <begin position="256"/>
        <end position="275"/>
    </location>
</feature>
<dbReference type="GO" id="GO:0005975">
    <property type="term" value="P:carbohydrate metabolic process"/>
    <property type="evidence" value="ECO:0007669"/>
    <property type="project" value="InterPro"/>
</dbReference>
<dbReference type="SUPFAM" id="SSF74650">
    <property type="entry name" value="Galactose mutarotase-like"/>
    <property type="match status" value="1"/>
</dbReference>
<evidence type="ECO:0000256" key="3">
    <source>
        <dbReference type="ARBA" id="ARBA00023235"/>
    </source>
</evidence>
<dbReference type="PANTHER" id="PTHR11122:SF13">
    <property type="entry name" value="GLUCOSE-6-PHOSPHATE 1-EPIMERASE"/>
    <property type="match status" value="1"/>
</dbReference>
<evidence type="ECO:0000313" key="8">
    <source>
        <dbReference type="Proteomes" id="UP001138997"/>
    </source>
</evidence>
<feature type="active site" evidence="5">
    <location>
        <position position="144"/>
    </location>
</feature>
<dbReference type="GO" id="GO:0030246">
    <property type="term" value="F:carbohydrate binding"/>
    <property type="evidence" value="ECO:0007669"/>
    <property type="project" value="UniProtKB-UniRule"/>
</dbReference>
<evidence type="ECO:0000256" key="4">
    <source>
        <dbReference type="PIRNR" id="PIRNR016020"/>
    </source>
</evidence>
<dbReference type="PIRSF" id="PIRSF016020">
    <property type="entry name" value="PHexose_mutarotase"/>
    <property type="match status" value="1"/>
</dbReference>
<dbReference type="EMBL" id="JAJOMB010000008">
    <property type="protein sequence ID" value="MCD5312551.1"/>
    <property type="molecule type" value="Genomic_DNA"/>
</dbReference>
<dbReference type="GO" id="GO:0047938">
    <property type="term" value="F:glucose-6-phosphate 1-epimerase activity"/>
    <property type="evidence" value="ECO:0007669"/>
    <property type="project" value="UniProtKB-UniRule"/>
</dbReference>
<dbReference type="GO" id="GO:0005737">
    <property type="term" value="C:cytoplasm"/>
    <property type="evidence" value="ECO:0007669"/>
    <property type="project" value="TreeGrafter"/>
</dbReference>
<comment type="similarity">
    <text evidence="2 4">Belongs to the glucose-6-phosphate 1-epimerase family.</text>
</comment>
<dbReference type="AlphaFoldDB" id="A0A9X1SUL1"/>
<dbReference type="CDD" id="cd09020">
    <property type="entry name" value="D-hex-6-P-epi_like"/>
    <property type="match status" value="1"/>
</dbReference>
<organism evidence="7 8">
    <name type="scientific">Kineosporia babensis</name>
    <dbReference type="NCBI Taxonomy" id="499548"/>
    <lineage>
        <taxon>Bacteria</taxon>
        <taxon>Bacillati</taxon>
        <taxon>Actinomycetota</taxon>
        <taxon>Actinomycetes</taxon>
        <taxon>Kineosporiales</taxon>
        <taxon>Kineosporiaceae</taxon>
        <taxon>Kineosporia</taxon>
    </lineage>
</organism>
<evidence type="ECO:0000256" key="1">
    <source>
        <dbReference type="ARBA" id="ARBA00001096"/>
    </source>
</evidence>
<sequence length="275" mass="28585">MAIDPCTSQTLTAPDGAELTVCTHGGHVTGWTPAGGRPRLWLSPTAECGPGLAIRGGVPVIFPQFAGRGPLPKHGLARNRAWTQVEAGPGVWSARLVDDEETRKVWPHAFELELTARAQGQTLDLELTARNPSDETWSFTAALHSYFTVGDPAAVITGLGGRVAADSTGGPEFVLGEPGGAIEALTTRDVAIEGAGDPVALEDPQLGRLVVTANGFPDRVVWNPGAGHGLGDVPDGAERGWVCIEPAVLQPVELTPGSDWTGSMRLDAGGHSADS</sequence>